<keyword evidence="1" id="KW-0732">Signal</keyword>
<feature type="signal peptide" evidence="1">
    <location>
        <begin position="1"/>
        <end position="25"/>
    </location>
</feature>
<dbReference type="Proteomes" id="UP000467193">
    <property type="component" value="Chromosome"/>
</dbReference>
<evidence type="ECO:0000313" key="3">
    <source>
        <dbReference type="Proteomes" id="UP000467193"/>
    </source>
</evidence>
<sequence length="209" mass="21303">MTRAASRARWAAVTAAAVMVLTAGCGGTDPVLTPLSLPSAGSTTTTTTTSTAAAQSADYTRLLLQPSDVYVPDDAFTAPPPLRNPDGIEGAEELMTNGDQTRAVGITIVIQADAETALREVPIARGKLSTVVPTGPPQALPVGAGGEVVTGLSPDGTKAVTAMVFSQDRAIVRIDYYSALGQPTPLDFAIEVGIKQAIALRVGLAGQSS</sequence>
<evidence type="ECO:0000256" key="1">
    <source>
        <dbReference type="SAM" id="SignalP"/>
    </source>
</evidence>
<proteinExistence type="predicted"/>
<name>A0A7I7R0Z3_9MYCO</name>
<evidence type="ECO:0008006" key="4">
    <source>
        <dbReference type="Google" id="ProtNLM"/>
    </source>
</evidence>
<gene>
    <name evidence="2" type="ORF">MSEDJ_58760</name>
</gene>
<reference evidence="2 3" key="1">
    <citation type="journal article" date="2019" name="Emerg. Microbes Infect.">
        <title>Comprehensive subspecies identification of 175 nontuberculous mycobacteria species based on 7547 genomic profiles.</title>
        <authorList>
            <person name="Matsumoto Y."/>
            <person name="Kinjo T."/>
            <person name="Motooka D."/>
            <person name="Nabeya D."/>
            <person name="Jung N."/>
            <person name="Uechi K."/>
            <person name="Horii T."/>
            <person name="Iida T."/>
            <person name="Fujita J."/>
            <person name="Nakamura S."/>
        </authorList>
    </citation>
    <scope>NUCLEOTIDE SEQUENCE [LARGE SCALE GENOMIC DNA]</scope>
    <source>
        <strain evidence="2 3">JCM 17899</strain>
    </source>
</reference>
<feature type="chain" id="PRO_5038734254" description="DUF5642 domain-containing protein" evidence="1">
    <location>
        <begin position="26"/>
        <end position="209"/>
    </location>
</feature>
<organism evidence="2 3">
    <name type="scientific">Mycolicibacterium sediminis</name>
    <dbReference type="NCBI Taxonomy" id="1286180"/>
    <lineage>
        <taxon>Bacteria</taxon>
        <taxon>Bacillati</taxon>
        <taxon>Actinomycetota</taxon>
        <taxon>Actinomycetes</taxon>
        <taxon>Mycobacteriales</taxon>
        <taxon>Mycobacteriaceae</taxon>
        <taxon>Mycolicibacterium</taxon>
    </lineage>
</organism>
<dbReference type="AlphaFoldDB" id="A0A7I7R0Z3"/>
<accession>A0A7I7R0Z3</accession>
<dbReference type="EMBL" id="AP022588">
    <property type="protein sequence ID" value="BBY31780.1"/>
    <property type="molecule type" value="Genomic_DNA"/>
</dbReference>
<dbReference type="KEGG" id="msei:MSEDJ_58760"/>
<protein>
    <recommendedName>
        <fullName evidence="4">DUF5642 domain-containing protein</fullName>
    </recommendedName>
</protein>
<keyword evidence="3" id="KW-1185">Reference proteome</keyword>
<dbReference type="RefSeq" id="WP_163801215.1">
    <property type="nucleotide sequence ID" value="NZ_AP022588.1"/>
</dbReference>
<dbReference type="PROSITE" id="PS51257">
    <property type="entry name" value="PROKAR_LIPOPROTEIN"/>
    <property type="match status" value="1"/>
</dbReference>
<evidence type="ECO:0000313" key="2">
    <source>
        <dbReference type="EMBL" id="BBY31780.1"/>
    </source>
</evidence>